<dbReference type="EMBL" id="JAINUG010000161">
    <property type="protein sequence ID" value="KAJ8391122.1"/>
    <property type="molecule type" value="Genomic_DNA"/>
</dbReference>
<gene>
    <name evidence="2" type="ORF">AAFF_G00095510</name>
</gene>
<reference evidence="2" key="1">
    <citation type="journal article" date="2023" name="Science">
        <title>Genome structures resolve the early diversification of teleost fishes.</title>
        <authorList>
            <person name="Parey E."/>
            <person name="Louis A."/>
            <person name="Montfort J."/>
            <person name="Bouchez O."/>
            <person name="Roques C."/>
            <person name="Iampietro C."/>
            <person name="Lluch J."/>
            <person name="Castinel A."/>
            <person name="Donnadieu C."/>
            <person name="Desvignes T."/>
            <person name="Floi Bucao C."/>
            <person name="Jouanno E."/>
            <person name="Wen M."/>
            <person name="Mejri S."/>
            <person name="Dirks R."/>
            <person name="Jansen H."/>
            <person name="Henkel C."/>
            <person name="Chen W.J."/>
            <person name="Zahm M."/>
            <person name="Cabau C."/>
            <person name="Klopp C."/>
            <person name="Thompson A.W."/>
            <person name="Robinson-Rechavi M."/>
            <person name="Braasch I."/>
            <person name="Lecointre G."/>
            <person name="Bobe J."/>
            <person name="Postlethwait J.H."/>
            <person name="Berthelot C."/>
            <person name="Roest Crollius H."/>
            <person name="Guiguen Y."/>
        </authorList>
    </citation>
    <scope>NUCLEOTIDE SEQUENCE</scope>
    <source>
        <strain evidence="2">NC1722</strain>
    </source>
</reference>
<feature type="compositionally biased region" description="Basic and acidic residues" evidence="1">
    <location>
        <begin position="31"/>
        <end position="40"/>
    </location>
</feature>
<proteinExistence type="predicted"/>
<feature type="compositionally biased region" description="Basic residues" evidence="1">
    <location>
        <begin position="11"/>
        <end position="20"/>
    </location>
</feature>
<evidence type="ECO:0000313" key="2">
    <source>
        <dbReference type="EMBL" id="KAJ8391122.1"/>
    </source>
</evidence>
<keyword evidence="3" id="KW-1185">Reference proteome</keyword>
<comment type="caution">
    <text evidence="2">The sequence shown here is derived from an EMBL/GenBank/DDBJ whole genome shotgun (WGS) entry which is preliminary data.</text>
</comment>
<protein>
    <submittedName>
        <fullName evidence="2">Uncharacterized protein</fullName>
    </submittedName>
</protein>
<dbReference type="AlphaFoldDB" id="A0AAD7WBL6"/>
<organism evidence="2 3">
    <name type="scientific">Aldrovandia affinis</name>
    <dbReference type="NCBI Taxonomy" id="143900"/>
    <lineage>
        <taxon>Eukaryota</taxon>
        <taxon>Metazoa</taxon>
        <taxon>Chordata</taxon>
        <taxon>Craniata</taxon>
        <taxon>Vertebrata</taxon>
        <taxon>Euteleostomi</taxon>
        <taxon>Actinopterygii</taxon>
        <taxon>Neopterygii</taxon>
        <taxon>Teleostei</taxon>
        <taxon>Notacanthiformes</taxon>
        <taxon>Halosauridae</taxon>
        <taxon>Aldrovandia</taxon>
    </lineage>
</organism>
<evidence type="ECO:0000313" key="3">
    <source>
        <dbReference type="Proteomes" id="UP001221898"/>
    </source>
</evidence>
<name>A0AAD7WBL6_9TELE</name>
<feature type="compositionally biased region" description="Basic and acidic residues" evidence="1">
    <location>
        <begin position="1"/>
        <end position="10"/>
    </location>
</feature>
<accession>A0AAD7WBL6</accession>
<sequence>MAGGGDERGRRSPSRSRLARRGPVNGSNELAKARPCDLRRPGRPVTEAGGDPQPVRGTSKDLGALETTSDLPNVATALTVERPSPAACASNTKLFISMGDLKLDGTARRRLHCSGLLNR</sequence>
<evidence type="ECO:0000256" key="1">
    <source>
        <dbReference type="SAM" id="MobiDB-lite"/>
    </source>
</evidence>
<feature type="region of interest" description="Disordered" evidence="1">
    <location>
        <begin position="1"/>
        <end position="63"/>
    </location>
</feature>
<dbReference type="Proteomes" id="UP001221898">
    <property type="component" value="Unassembled WGS sequence"/>
</dbReference>